<keyword evidence="6 8" id="KW-1133">Transmembrane helix</keyword>
<sequence>MSYTFQFGEVLRYWPLLVQGAINTLVFSVIAMVAGLAIGVVGASCRISSSRVLRAIAGAYVEVVRNTPLLVQLFLFYFGLPALGLRLSTSQAAILALTFNTGAYSTEIVRAGIESIHRSQIEASTSLGISRLQTFLHVVLPQGLERVYPALASQFVLMMLASSVVSAIGAEELTAYGNRIQSENFRAMEVFFVCAAVYLGLTYLMRVLLAAVAYVAFPRRRALGSV</sequence>
<dbReference type="InterPro" id="IPR043429">
    <property type="entry name" value="ArtM/GltK/GlnP/TcyL/YhdX-like"/>
</dbReference>
<evidence type="ECO:0000313" key="11">
    <source>
        <dbReference type="Proteomes" id="UP000239772"/>
    </source>
</evidence>
<feature type="transmembrane region" description="Helical" evidence="8">
    <location>
        <begin position="20"/>
        <end position="43"/>
    </location>
</feature>
<dbReference type="PANTHER" id="PTHR30614:SF35">
    <property type="entry name" value="ABC TRANSPORTER PERMEASE PROTEIN"/>
    <property type="match status" value="1"/>
</dbReference>
<keyword evidence="3 8" id="KW-0813">Transport</keyword>
<keyword evidence="5 8" id="KW-0812">Transmembrane</keyword>
<dbReference type="InterPro" id="IPR010065">
    <property type="entry name" value="AA_ABC_transptr_permease_3TM"/>
</dbReference>
<feature type="domain" description="ABC transmembrane type-1" evidence="9">
    <location>
        <begin position="21"/>
        <end position="209"/>
    </location>
</feature>
<dbReference type="RefSeq" id="WP_106338235.1">
    <property type="nucleotide sequence ID" value="NZ_PVZS01000020.1"/>
</dbReference>
<comment type="similarity">
    <text evidence="2">Belongs to the binding-protein-dependent transport system permease family. HisMQ subfamily.</text>
</comment>
<keyword evidence="11" id="KW-1185">Reference proteome</keyword>
<evidence type="ECO:0000259" key="9">
    <source>
        <dbReference type="PROSITE" id="PS50928"/>
    </source>
</evidence>
<comment type="subcellular location">
    <subcellularLocation>
        <location evidence="1">Cell inner membrane</location>
        <topology evidence="1">Multi-pass membrane protein</topology>
    </subcellularLocation>
    <subcellularLocation>
        <location evidence="8">Cell membrane</location>
        <topology evidence="8">Multi-pass membrane protein</topology>
    </subcellularLocation>
</comment>
<dbReference type="OrthoDB" id="7341446at2"/>
<dbReference type="GO" id="GO:0022857">
    <property type="term" value="F:transmembrane transporter activity"/>
    <property type="evidence" value="ECO:0007669"/>
    <property type="project" value="InterPro"/>
</dbReference>
<name>A0A2T1HQB0_9HYPH</name>
<evidence type="ECO:0000256" key="5">
    <source>
        <dbReference type="ARBA" id="ARBA00022692"/>
    </source>
</evidence>
<dbReference type="NCBIfam" id="TIGR01726">
    <property type="entry name" value="HEQRo_perm_3TM"/>
    <property type="match status" value="1"/>
</dbReference>
<accession>A0A2T1HQB0</accession>
<proteinExistence type="inferred from homology"/>
<dbReference type="AlphaFoldDB" id="A0A2T1HQB0"/>
<evidence type="ECO:0000256" key="8">
    <source>
        <dbReference type="RuleBase" id="RU363032"/>
    </source>
</evidence>
<dbReference type="CDD" id="cd06261">
    <property type="entry name" value="TM_PBP2"/>
    <property type="match status" value="1"/>
</dbReference>
<dbReference type="InterPro" id="IPR035906">
    <property type="entry name" value="MetI-like_sf"/>
</dbReference>
<evidence type="ECO:0000256" key="6">
    <source>
        <dbReference type="ARBA" id="ARBA00022989"/>
    </source>
</evidence>
<dbReference type="Gene3D" id="1.10.3720.10">
    <property type="entry name" value="MetI-like"/>
    <property type="match status" value="1"/>
</dbReference>
<reference evidence="11" key="1">
    <citation type="submission" date="2018-03" db="EMBL/GenBank/DDBJ databases">
        <authorList>
            <person name="Sun L."/>
            <person name="Liu H."/>
            <person name="Chen W."/>
            <person name="Huang K."/>
            <person name="Liu W."/>
            <person name="Gao X."/>
        </authorList>
    </citation>
    <scope>NUCLEOTIDE SEQUENCE [LARGE SCALE GENOMIC DNA]</scope>
    <source>
        <strain evidence="11">SH9</strain>
    </source>
</reference>
<dbReference type="Proteomes" id="UP000239772">
    <property type="component" value="Unassembled WGS sequence"/>
</dbReference>
<dbReference type="PANTHER" id="PTHR30614">
    <property type="entry name" value="MEMBRANE COMPONENT OF AMINO ACID ABC TRANSPORTER"/>
    <property type="match status" value="1"/>
</dbReference>
<dbReference type="GO" id="GO:0006865">
    <property type="term" value="P:amino acid transport"/>
    <property type="evidence" value="ECO:0007669"/>
    <property type="project" value="TreeGrafter"/>
</dbReference>
<protein>
    <submittedName>
        <fullName evidence="10">ABC transporter permease</fullName>
    </submittedName>
</protein>
<dbReference type="SUPFAM" id="SSF161098">
    <property type="entry name" value="MetI-like"/>
    <property type="match status" value="1"/>
</dbReference>
<evidence type="ECO:0000313" key="10">
    <source>
        <dbReference type="EMBL" id="PSC03833.1"/>
    </source>
</evidence>
<gene>
    <name evidence="10" type="ORF">SLNSH_17135</name>
</gene>
<keyword evidence="7 8" id="KW-0472">Membrane</keyword>
<dbReference type="GO" id="GO:0043190">
    <property type="term" value="C:ATP-binding cassette (ABC) transporter complex"/>
    <property type="evidence" value="ECO:0007669"/>
    <property type="project" value="InterPro"/>
</dbReference>
<comment type="caution">
    <text evidence="10">The sequence shown here is derived from an EMBL/GenBank/DDBJ whole genome shotgun (WGS) entry which is preliminary data.</text>
</comment>
<evidence type="ECO:0000256" key="7">
    <source>
        <dbReference type="ARBA" id="ARBA00023136"/>
    </source>
</evidence>
<dbReference type="Pfam" id="PF00528">
    <property type="entry name" value="BPD_transp_1"/>
    <property type="match status" value="1"/>
</dbReference>
<evidence type="ECO:0000256" key="4">
    <source>
        <dbReference type="ARBA" id="ARBA00022475"/>
    </source>
</evidence>
<evidence type="ECO:0000256" key="3">
    <source>
        <dbReference type="ARBA" id="ARBA00022448"/>
    </source>
</evidence>
<evidence type="ECO:0000256" key="2">
    <source>
        <dbReference type="ARBA" id="ARBA00010072"/>
    </source>
</evidence>
<evidence type="ECO:0000256" key="1">
    <source>
        <dbReference type="ARBA" id="ARBA00004429"/>
    </source>
</evidence>
<feature type="transmembrane region" description="Helical" evidence="8">
    <location>
        <begin position="147"/>
        <end position="169"/>
    </location>
</feature>
<feature type="transmembrane region" description="Helical" evidence="8">
    <location>
        <begin position="55"/>
        <end position="78"/>
    </location>
</feature>
<keyword evidence="4" id="KW-1003">Cell membrane</keyword>
<organism evidence="10 11">
    <name type="scientific">Alsobacter soli</name>
    <dbReference type="NCBI Taxonomy" id="2109933"/>
    <lineage>
        <taxon>Bacteria</taxon>
        <taxon>Pseudomonadati</taxon>
        <taxon>Pseudomonadota</taxon>
        <taxon>Alphaproteobacteria</taxon>
        <taxon>Hyphomicrobiales</taxon>
        <taxon>Alsobacteraceae</taxon>
        <taxon>Alsobacter</taxon>
    </lineage>
</organism>
<dbReference type="InterPro" id="IPR000515">
    <property type="entry name" value="MetI-like"/>
</dbReference>
<dbReference type="PROSITE" id="PS50928">
    <property type="entry name" value="ABC_TM1"/>
    <property type="match status" value="1"/>
</dbReference>
<feature type="transmembrane region" description="Helical" evidence="8">
    <location>
        <begin position="190"/>
        <end position="217"/>
    </location>
</feature>
<dbReference type="EMBL" id="PVZS01000020">
    <property type="protein sequence ID" value="PSC03833.1"/>
    <property type="molecule type" value="Genomic_DNA"/>
</dbReference>